<reference evidence="3" key="2">
    <citation type="journal article" date="2023" name="Nat. Commun.">
        <title>Cultivation of marine bacteria of the SAR202 clade.</title>
        <authorList>
            <person name="Lim Y."/>
            <person name="Seo J.H."/>
            <person name="Giovannoni S.J."/>
            <person name="Kang I."/>
            <person name="Cho J.C."/>
        </authorList>
    </citation>
    <scope>NUCLEOTIDE SEQUENCE</scope>
    <source>
        <strain evidence="3">JH1073</strain>
    </source>
</reference>
<evidence type="ECO:0000313" key="4">
    <source>
        <dbReference type="Proteomes" id="UP001219901"/>
    </source>
</evidence>
<dbReference type="Proteomes" id="UP001321249">
    <property type="component" value="Unassembled WGS sequence"/>
</dbReference>
<evidence type="ECO:0000313" key="5">
    <source>
        <dbReference type="Proteomes" id="UP001321249"/>
    </source>
</evidence>
<reference evidence="4" key="3">
    <citation type="submission" date="2023-06" db="EMBL/GenBank/DDBJ databases">
        <title>Pangenomics reveal diversification of enzyme families and niche specialization in globally abundant SAR202 bacteria.</title>
        <authorList>
            <person name="Saw J.H.W."/>
        </authorList>
    </citation>
    <scope>NUCLEOTIDE SEQUENCE [LARGE SCALE GENOMIC DNA]</scope>
    <source>
        <strain evidence="4">JH1073</strain>
    </source>
</reference>
<reference evidence="4 5" key="1">
    <citation type="submission" date="2019-11" db="EMBL/GenBank/DDBJ databases">
        <authorList>
            <person name="Cho J.-C."/>
        </authorList>
    </citation>
    <scope>NUCLEOTIDE SEQUENCE [LARGE SCALE GENOMIC DNA]</scope>
    <source>
        <strain evidence="3 4">JH1073</strain>
        <strain evidence="2 5">JH702</strain>
    </source>
</reference>
<protein>
    <submittedName>
        <fullName evidence="3">Uncharacterized protein</fullName>
    </submittedName>
</protein>
<evidence type="ECO:0000256" key="1">
    <source>
        <dbReference type="SAM" id="MobiDB-lite"/>
    </source>
</evidence>
<name>A0AAJ5ZFX5_9CHLR</name>
<feature type="region of interest" description="Disordered" evidence="1">
    <location>
        <begin position="15"/>
        <end position="53"/>
    </location>
</feature>
<dbReference type="AlphaFoldDB" id="A0AAJ5ZFX5"/>
<organism evidence="3 4">
    <name type="scientific">Candidatus Lucifugimonas marina</name>
    <dbReference type="NCBI Taxonomy" id="3038979"/>
    <lineage>
        <taxon>Bacteria</taxon>
        <taxon>Bacillati</taxon>
        <taxon>Chloroflexota</taxon>
        <taxon>Dehalococcoidia</taxon>
        <taxon>SAR202 cluster</taxon>
        <taxon>Candidatus Lucifugimonadales</taxon>
        <taxon>Candidatus Lucifugimonadaceae</taxon>
        <taxon>Candidatus Lucifugimonas</taxon>
    </lineage>
</organism>
<evidence type="ECO:0000313" key="3">
    <source>
        <dbReference type="EMBL" id="WFG40677.1"/>
    </source>
</evidence>
<proteinExistence type="predicted"/>
<dbReference type="Proteomes" id="UP001219901">
    <property type="component" value="Chromosome"/>
</dbReference>
<keyword evidence="4" id="KW-1185">Reference proteome</keyword>
<sequence length="53" mass="5924">MKFWNDVHAQNDDRHIRNIGPSRTNDGHIPIPPAANPAVLDLGGRTSRQQPQL</sequence>
<gene>
    <name evidence="2" type="ORF">GKO46_05805</name>
    <name evidence="3" type="ORF">GKO48_14050</name>
</gene>
<evidence type="ECO:0000313" key="2">
    <source>
        <dbReference type="EMBL" id="MDG0866589.1"/>
    </source>
</evidence>
<dbReference type="EMBL" id="CP046147">
    <property type="protein sequence ID" value="WFG40677.1"/>
    <property type="molecule type" value="Genomic_DNA"/>
</dbReference>
<accession>A0AAJ5ZFX5</accession>
<dbReference type="EMBL" id="WMBE01000002">
    <property type="protein sequence ID" value="MDG0866589.1"/>
    <property type="molecule type" value="Genomic_DNA"/>
</dbReference>